<gene>
    <name evidence="1" type="ORF">GLOINDRAFT_96885</name>
</gene>
<sequence>MTQNADQKFQTRSYLITFNCYFFAPSCLHDYKDLKMVKFSKRIRLSFNFRRTNLKKVNDFIKSYCSSVISDLEIMVKVYEYTFMFNENKLRKRNLLQNYLKP</sequence>
<name>U9TT11_RHIID</name>
<accession>U9TT11</accession>
<organism evidence="1">
    <name type="scientific">Rhizophagus irregularis (strain DAOM 181602 / DAOM 197198 / MUCL 43194)</name>
    <name type="common">Arbuscular mycorrhizal fungus</name>
    <name type="synonym">Glomus intraradices</name>
    <dbReference type="NCBI Taxonomy" id="747089"/>
    <lineage>
        <taxon>Eukaryota</taxon>
        <taxon>Fungi</taxon>
        <taxon>Fungi incertae sedis</taxon>
        <taxon>Mucoromycota</taxon>
        <taxon>Glomeromycotina</taxon>
        <taxon>Glomeromycetes</taxon>
        <taxon>Glomerales</taxon>
        <taxon>Glomeraceae</taxon>
        <taxon>Rhizophagus</taxon>
    </lineage>
</organism>
<dbReference type="AlphaFoldDB" id="U9TT11"/>
<proteinExistence type="predicted"/>
<reference evidence="1" key="1">
    <citation type="submission" date="2013-07" db="EMBL/GenBank/DDBJ databases">
        <title>The genome of an arbuscular mycorrhizal fungus provides insights into the evolution of the oldest plant symbiosis.</title>
        <authorList>
            <consortium name="DOE Joint Genome Institute"/>
            <person name="Tisserant E."/>
            <person name="Malbreil M."/>
            <person name="Kuo A."/>
            <person name="Kohler A."/>
            <person name="Symeonidi A."/>
            <person name="Balestrini R."/>
            <person name="Charron P."/>
            <person name="Duensing N."/>
            <person name="Frei-dit-Frey N."/>
            <person name="Gianinazzi-Pearson V."/>
            <person name="Gilbert B."/>
            <person name="Handa Y."/>
            <person name="Hijri M."/>
            <person name="Kaul R."/>
            <person name="Kawaguchi M."/>
            <person name="Krajinski F."/>
            <person name="Lammers P."/>
            <person name="Lapierre D."/>
            <person name="Masclaux F.G."/>
            <person name="Murat C."/>
            <person name="Morin E."/>
            <person name="Ndikumana S."/>
            <person name="Pagni M."/>
            <person name="Petitpierre D."/>
            <person name="Requena N."/>
            <person name="Rosikiewicz P."/>
            <person name="Riley R."/>
            <person name="Saito K."/>
            <person name="San Clemente H."/>
            <person name="Shapiro H."/>
            <person name="van Tuinen D."/>
            <person name="Becard G."/>
            <person name="Bonfante P."/>
            <person name="Paszkowski U."/>
            <person name="Shachar-Hill Y."/>
            <person name="Young J.P."/>
            <person name="Sanders I.R."/>
            <person name="Henrissat B."/>
            <person name="Rensing S.A."/>
            <person name="Grigoriev I.V."/>
            <person name="Corradi N."/>
            <person name="Roux C."/>
            <person name="Martin F."/>
        </authorList>
    </citation>
    <scope>NUCLEOTIDE SEQUENCE</scope>
    <source>
        <strain evidence="1">DAOM 197198</strain>
    </source>
</reference>
<dbReference type="HOGENOM" id="CLU_2278927_0_0_1"/>
<protein>
    <submittedName>
        <fullName evidence="1">Uncharacterized protein</fullName>
    </submittedName>
</protein>
<dbReference type="EMBL" id="KI286132">
    <property type="protein sequence ID" value="ESA11324.1"/>
    <property type="molecule type" value="Genomic_DNA"/>
</dbReference>
<evidence type="ECO:0000313" key="1">
    <source>
        <dbReference type="EMBL" id="ESA11324.1"/>
    </source>
</evidence>